<organism evidence="1 2">
    <name type="scientific">Ancylobacter crimeensis</name>
    <dbReference type="NCBI Taxonomy" id="2579147"/>
    <lineage>
        <taxon>Bacteria</taxon>
        <taxon>Pseudomonadati</taxon>
        <taxon>Pseudomonadota</taxon>
        <taxon>Alphaproteobacteria</taxon>
        <taxon>Hyphomicrobiales</taxon>
        <taxon>Xanthobacteraceae</taxon>
        <taxon>Ancylobacter</taxon>
    </lineage>
</organism>
<gene>
    <name evidence="1" type="ORF">MWN34_00360</name>
</gene>
<evidence type="ECO:0000313" key="2">
    <source>
        <dbReference type="Proteomes" id="UP001203284"/>
    </source>
</evidence>
<name>A0ABT0D5Y7_9HYPH</name>
<dbReference type="Proteomes" id="UP001203284">
    <property type="component" value="Unassembled WGS sequence"/>
</dbReference>
<dbReference type="RefSeq" id="WP_247025645.1">
    <property type="nucleotide sequence ID" value="NZ_JALKCH010000001.1"/>
</dbReference>
<dbReference type="EMBL" id="JALKCH010000001">
    <property type="protein sequence ID" value="MCK0195356.1"/>
    <property type="molecule type" value="Genomic_DNA"/>
</dbReference>
<evidence type="ECO:0000313" key="1">
    <source>
        <dbReference type="EMBL" id="MCK0195356.1"/>
    </source>
</evidence>
<keyword evidence="2" id="KW-1185">Reference proteome</keyword>
<accession>A0ABT0D5Y7</accession>
<reference evidence="1 2" key="1">
    <citation type="submission" date="2022-04" db="EMBL/GenBank/DDBJ databases">
        <authorList>
            <person name="Grouzdev D.S."/>
            <person name="Pantiukh K.S."/>
            <person name="Krutkina M.S."/>
        </authorList>
    </citation>
    <scope>NUCLEOTIDE SEQUENCE [LARGE SCALE GENOMIC DNA]</scope>
    <source>
        <strain evidence="1 2">6x-1</strain>
    </source>
</reference>
<protein>
    <submittedName>
        <fullName evidence="1">Uncharacterized protein</fullName>
    </submittedName>
</protein>
<sequence>MTPNARWGLEAMAVQVLRAGLILLDAAGTAVQRVISLQYNPDTLSRTLTPRGTTTDSGDRLEATRLKGPPVETIKLDAEIDAADQLEHPRNNPDTVANGIQPELAAIETIIVPRSADIQAAERLAASGTIEILPLPSSLVLFVFGPRRVLPVRVQDMSVLEEAFDANLSPIRAKIGLTLRVLSVDDLAPGTRGAGLAMAALSTREQIAKRQPATLSAFGLRGLP</sequence>
<comment type="caution">
    <text evidence="1">The sequence shown here is derived from an EMBL/GenBank/DDBJ whole genome shotgun (WGS) entry which is preliminary data.</text>
</comment>
<proteinExistence type="predicted"/>